<keyword evidence="9" id="KW-0238">DNA-binding</keyword>
<evidence type="ECO:0000256" key="6">
    <source>
        <dbReference type="ARBA" id="ARBA00022769"/>
    </source>
</evidence>
<evidence type="ECO:0000256" key="9">
    <source>
        <dbReference type="ARBA" id="ARBA00023125"/>
    </source>
</evidence>
<keyword evidence="2" id="KW-0963">Cytoplasm</keyword>
<evidence type="ECO:0000256" key="3">
    <source>
        <dbReference type="ARBA" id="ARBA00022737"/>
    </source>
</evidence>
<dbReference type="GO" id="GO:0005524">
    <property type="term" value="F:ATP binding"/>
    <property type="evidence" value="ECO:0007669"/>
    <property type="project" value="UniProtKB-KW"/>
</dbReference>
<keyword evidence="6" id="KW-0228">DNA excision</keyword>
<evidence type="ECO:0000259" key="14">
    <source>
        <dbReference type="PROSITE" id="PS50893"/>
    </source>
</evidence>
<accession>A0ABW5WWG0</accession>
<dbReference type="PANTHER" id="PTHR43152:SF3">
    <property type="entry name" value="UVRABC SYSTEM PROTEIN A"/>
    <property type="match status" value="1"/>
</dbReference>
<dbReference type="InterPro" id="IPR017871">
    <property type="entry name" value="ABC_transporter-like_CS"/>
</dbReference>
<evidence type="ECO:0000256" key="4">
    <source>
        <dbReference type="ARBA" id="ARBA00022741"/>
    </source>
</evidence>
<dbReference type="Pfam" id="PF00005">
    <property type="entry name" value="ABC_tran"/>
    <property type="match status" value="1"/>
</dbReference>
<evidence type="ECO:0000256" key="7">
    <source>
        <dbReference type="ARBA" id="ARBA00022840"/>
    </source>
</evidence>
<dbReference type="PROSITE" id="PS00211">
    <property type="entry name" value="ABC_TRANSPORTER_1"/>
    <property type="match status" value="1"/>
</dbReference>
<evidence type="ECO:0000256" key="8">
    <source>
        <dbReference type="ARBA" id="ARBA00022881"/>
    </source>
</evidence>
<dbReference type="PANTHER" id="PTHR43152">
    <property type="entry name" value="UVRABC SYSTEM PROTEIN A"/>
    <property type="match status" value="1"/>
</dbReference>
<dbReference type="EMBL" id="JBHUOQ010000004">
    <property type="protein sequence ID" value="MFD2831151.1"/>
    <property type="molecule type" value="Genomic_DNA"/>
</dbReference>
<proteinExistence type="inferred from homology"/>
<gene>
    <name evidence="15" type="ORF">ACFSX4_11815</name>
</gene>
<keyword evidence="16" id="KW-1185">Reference proteome</keyword>
<evidence type="ECO:0000256" key="1">
    <source>
        <dbReference type="ARBA" id="ARBA00004496"/>
    </source>
</evidence>
<evidence type="ECO:0000256" key="5">
    <source>
        <dbReference type="ARBA" id="ARBA00022763"/>
    </source>
</evidence>
<feature type="domain" description="ABC transporter" evidence="14">
    <location>
        <begin position="28"/>
        <end position="285"/>
    </location>
</feature>
<keyword evidence="7 15" id="KW-0067">ATP-binding</keyword>
<keyword evidence="8" id="KW-0267">Excision nuclease</keyword>
<dbReference type="Gene3D" id="1.20.1580.10">
    <property type="entry name" value="ABC transporter ATPase like domain"/>
    <property type="match status" value="2"/>
</dbReference>
<evidence type="ECO:0000313" key="16">
    <source>
        <dbReference type="Proteomes" id="UP001597519"/>
    </source>
</evidence>
<dbReference type="InterPro" id="IPR003439">
    <property type="entry name" value="ABC_transporter-like_ATP-bd"/>
</dbReference>
<keyword evidence="3" id="KW-0677">Repeat</keyword>
<dbReference type="PROSITE" id="PS50893">
    <property type="entry name" value="ABC_TRANSPORTER_2"/>
    <property type="match status" value="2"/>
</dbReference>
<dbReference type="SUPFAM" id="SSF52540">
    <property type="entry name" value="P-loop containing nucleoside triphosphate hydrolases"/>
    <property type="match status" value="2"/>
</dbReference>
<dbReference type="Gene3D" id="3.40.50.300">
    <property type="entry name" value="P-loop containing nucleotide triphosphate hydrolases"/>
    <property type="match status" value="2"/>
</dbReference>
<name>A0ABW5WWG0_9STAP</name>
<protein>
    <recommendedName>
        <fullName evidence="12">UvrABC system protein A</fullName>
    </recommendedName>
    <alternativeName>
        <fullName evidence="13">Excinuclease ABC subunit A</fullName>
    </alternativeName>
</protein>
<evidence type="ECO:0000256" key="2">
    <source>
        <dbReference type="ARBA" id="ARBA00022490"/>
    </source>
</evidence>
<evidence type="ECO:0000256" key="11">
    <source>
        <dbReference type="ARBA" id="ARBA00038000"/>
    </source>
</evidence>
<feature type="domain" description="ABC transporter" evidence="14">
    <location>
        <begin position="294"/>
        <end position="609"/>
    </location>
</feature>
<evidence type="ECO:0000313" key="15">
    <source>
        <dbReference type="EMBL" id="MFD2831151.1"/>
    </source>
</evidence>
<keyword evidence="5" id="KW-0227">DNA damage</keyword>
<keyword evidence="4" id="KW-0547">Nucleotide-binding</keyword>
<dbReference type="Proteomes" id="UP001597519">
    <property type="component" value="Unassembled WGS sequence"/>
</dbReference>
<sequence length="613" mass="68593">MAKNYADYQMKSFHALLKHLNIPVPENMTLENFNDNQFDVFRHGIHSSYITEEERTKLPSKVADGKYDGVEPKIWIKIAEAKSIPDNLSDYVKEDTCPDCSGEKLNPVSRAATVHGYTLPYISEKSLKYVYEWAEQIKLSGGTPGELVKDYLLDIETKTKRISKLGLDYLSLDRQYSTLSGGEAQRIKLAAVLDSKMTELIIILDEPTAGLHPSDTEGLMSMIEEIKNRKNTVIVIEHDDTFIRSADFIVEIGPKSGMYGGEILSSGTYEEISGNPESLFTRSLLPSYHRTSCNRPTDIEAVQVHGAEKHNLKEISLSLPAHCLSVITGVSGSGKSSLLFKEIAESQLKDNRFIEWKTPFKDLALITQTRPVRNKRSIVATYLDVFDDIRKLFAKKARQLNAPFTASDFSFNSGSGRCPECQGLGEIENNQLFFENIQLQCSSCFGSRYKSQILDVKVDGNSISDVLNFSIEEALKFFHKHQLNAEPLQLLSKTNLGYITLGQTTDTLSGGEMQRLRLTRVISKESGRNVLFILDEPTVGMHKIDVFHFMELIHQLIDAGNTFFFIEHNTDVIRQADYIVELGPGGGDNGGSIVYAGNISNFKDSATKTSEYL</sequence>
<reference evidence="16" key="1">
    <citation type="journal article" date="2019" name="Int. J. Syst. Evol. Microbiol.">
        <title>The Global Catalogue of Microorganisms (GCM) 10K type strain sequencing project: providing services to taxonomists for standard genome sequencing and annotation.</title>
        <authorList>
            <consortium name="The Broad Institute Genomics Platform"/>
            <consortium name="The Broad Institute Genome Sequencing Center for Infectious Disease"/>
            <person name="Wu L."/>
            <person name="Ma J."/>
        </authorList>
    </citation>
    <scope>NUCLEOTIDE SEQUENCE [LARGE SCALE GENOMIC DNA]</scope>
    <source>
        <strain evidence="16">KCTC 33575</strain>
    </source>
</reference>
<dbReference type="Gene3D" id="1.10.8.280">
    <property type="entry name" value="ABC transporter ATPase domain-like"/>
    <property type="match status" value="1"/>
</dbReference>
<evidence type="ECO:0000256" key="12">
    <source>
        <dbReference type="ARBA" id="ARBA00039316"/>
    </source>
</evidence>
<comment type="similarity">
    <text evidence="11">Belongs to the ABC transporter superfamily. UvrA family.</text>
</comment>
<evidence type="ECO:0000256" key="13">
    <source>
        <dbReference type="ARBA" id="ARBA00042156"/>
    </source>
</evidence>
<dbReference type="RefSeq" id="WP_377775102.1">
    <property type="nucleotide sequence ID" value="NZ_JBHUOQ010000004.1"/>
</dbReference>
<organism evidence="15 16">
    <name type="scientific">Corticicoccus populi</name>
    <dbReference type="NCBI Taxonomy" id="1812821"/>
    <lineage>
        <taxon>Bacteria</taxon>
        <taxon>Bacillati</taxon>
        <taxon>Bacillota</taxon>
        <taxon>Bacilli</taxon>
        <taxon>Bacillales</taxon>
        <taxon>Staphylococcaceae</taxon>
        <taxon>Corticicoccus</taxon>
    </lineage>
</organism>
<comment type="subcellular location">
    <subcellularLocation>
        <location evidence="1">Cytoplasm</location>
    </subcellularLocation>
</comment>
<keyword evidence="10" id="KW-0234">DNA repair</keyword>
<evidence type="ECO:0000256" key="10">
    <source>
        <dbReference type="ARBA" id="ARBA00023204"/>
    </source>
</evidence>
<comment type="caution">
    <text evidence="15">The sequence shown here is derived from an EMBL/GenBank/DDBJ whole genome shotgun (WGS) entry which is preliminary data.</text>
</comment>
<dbReference type="InterPro" id="IPR027417">
    <property type="entry name" value="P-loop_NTPase"/>
</dbReference>